<evidence type="ECO:0000313" key="3">
    <source>
        <dbReference type="Proteomes" id="UP001595805"/>
    </source>
</evidence>
<organism evidence="2 3">
    <name type="scientific">Algoriphagus namhaensis</name>
    <dbReference type="NCBI Taxonomy" id="915353"/>
    <lineage>
        <taxon>Bacteria</taxon>
        <taxon>Pseudomonadati</taxon>
        <taxon>Bacteroidota</taxon>
        <taxon>Cytophagia</taxon>
        <taxon>Cytophagales</taxon>
        <taxon>Cyclobacteriaceae</taxon>
        <taxon>Algoriphagus</taxon>
    </lineage>
</organism>
<proteinExistence type="predicted"/>
<gene>
    <name evidence="2" type="ORF">ACFOSV_03800</name>
</gene>
<name>A0ABV8AR55_9BACT</name>
<evidence type="ECO:0000256" key="1">
    <source>
        <dbReference type="SAM" id="SignalP"/>
    </source>
</evidence>
<reference evidence="3" key="1">
    <citation type="journal article" date="2019" name="Int. J. Syst. Evol. Microbiol.">
        <title>The Global Catalogue of Microorganisms (GCM) 10K type strain sequencing project: providing services to taxonomists for standard genome sequencing and annotation.</title>
        <authorList>
            <consortium name="The Broad Institute Genomics Platform"/>
            <consortium name="The Broad Institute Genome Sequencing Center for Infectious Disease"/>
            <person name="Wu L."/>
            <person name="Ma J."/>
        </authorList>
    </citation>
    <scope>NUCLEOTIDE SEQUENCE [LARGE SCALE GENOMIC DNA]</scope>
    <source>
        <strain evidence="3">CCUG 60523</strain>
    </source>
</reference>
<protein>
    <submittedName>
        <fullName evidence="2">Uncharacterized protein</fullName>
    </submittedName>
</protein>
<accession>A0ABV8AR55</accession>
<comment type="caution">
    <text evidence="2">The sequence shown here is derived from an EMBL/GenBank/DDBJ whole genome shotgun (WGS) entry which is preliminary data.</text>
</comment>
<feature type="chain" id="PRO_5045966520" evidence="1">
    <location>
        <begin position="21"/>
        <end position="464"/>
    </location>
</feature>
<dbReference type="EMBL" id="JBHRZS010000006">
    <property type="protein sequence ID" value="MFC3879282.1"/>
    <property type="molecule type" value="Genomic_DNA"/>
</dbReference>
<keyword evidence="3" id="KW-1185">Reference proteome</keyword>
<dbReference type="RefSeq" id="WP_377903566.1">
    <property type="nucleotide sequence ID" value="NZ_JBHRZS010000006.1"/>
</dbReference>
<feature type="signal peptide" evidence="1">
    <location>
        <begin position="1"/>
        <end position="20"/>
    </location>
</feature>
<evidence type="ECO:0000313" key="2">
    <source>
        <dbReference type="EMBL" id="MFC3879282.1"/>
    </source>
</evidence>
<keyword evidence="1" id="KW-0732">Signal</keyword>
<dbReference type="Proteomes" id="UP001595805">
    <property type="component" value="Unassembled WGS sequence"/>
</dbReference>
<sequence length="464" mass="49141">MKKFLQNGLLLLSGLAIVWACDNGFSEVPIIDTPPTIQLGSISSGTTEGEDFRINVSMKDAIEGSEISQLGLLEYSITSAGVTVESGSEAISGYNQTVTITVPGGFPAGDYNFDVTVSDTNGNASVDNRSFTVAPARPAFDITGVWTMAPVAGAFAVGPAPGDGQWFTSSAGDVVVRACFFDDTYTFNADGTFSIDMGDQTWLETWQGVGAESCGTPVAPYNGGNFTYTYTSTALTLSGEGAHVGLPKVNNAGELPNVPVPNEITYTIVDQSEQGETRNMTLRIEAGSGVWWDFKLTSGPAPTVDIVGQWSVEPVAGSLGVGPTQGSTEWFAISAEAVADRACFYDDVYTFNEDGTFTIDMGDQTWLEPWQGVGAESCGTPVAPYDGNGTFNYEFDGSSLKVMGTGAHVALPKVNNDGELPNVSVPTEITYSVVSYTEDGDTKRMTLNIEAGSGVWWTYQLISK</sequence>